<feature type="region of interest" description="Disordered" evidence="1">
    <location>
        <begin position="48"/>
        <end position="67"/>
    </location>
</feature>
<proteinExistence type="predicted"/>
<evidence type="ECO:0000256" key="1">
    <source>
        <dbReference type="SAM" id="MobiDB-lite"/>
    </source>
</evidence>
<dbReference type="AlphaFoldDB" id="A0A426YLV5"/>
<feature type="region of interest" description="Disordered" evidence="1">
    <location>
        <begin position="76"/>
        <end position="100"/>
    </location>
</feature>
<feature type="compositionally biased region" description="Basic and acidic residues" evidence="1">
    <location>
        <begin position="205"/>
        <end position="218"/>
    </location>
</feature>
<protein>
    <submittedName>
        <fullName evidence="2">Uncharacterized protein</fullName>
    </submittedName>
</protein>
<gene>
    <name evidence="2" type="ORF">B296_00036862</name>
</gene>
<feature type="region of interest" description="Disordered" evidence="1">
    <location>
        <begin position="181"/>
        <end position="232"/>
    </location>
</feature>
<evidence type="ECO:0000313" key="3">
    <source>
        <dbReference type="Proteomes" id="UP000287651"/>
    </source>
</evidence>
<dbReference type="EMBL" id="AMZH03011530">
    <property type="protein sequence ID" value="RRT52707.1"/>
    <property type="molecule type" value="Genomic_DNA"/>
</dbReference>
<dbReference type="Proteomes" id="UP000287651">
    <property type="component" value="Unassembled WGS sequence"/>
</dbReference>
<name>A0A426YLV5_ENSVE</name>
<reference evidence="2 3" key="1">
    <citation type="journal article" date="2014" name="Agronomy (Basel)">
        <title>A Draft Genome Sequence for Ensete ventricosum, the Drought-Tolerant Tree Against Hunger.</title>
        <authorList>
            <person name="Harrison J."/>
            <person name="Moore K.A."/>
            <person name="Paszkiewicz K."/>
            <person name="Jones T."/>
            <person name="Grant M."/>
            <person name="Ambacheew D."/>
            <person name="Muzemil S."/>
            <person name="Studholme D.J."/>
        </authorList>
    </citation>
    <scope>NUCLEOTIDE SEQUENCE [LARGE SCALE GENOMIC DNA]</scope>
</reference>
<evidence type="ECO:0000313" key="2">
    <source>
        <dbReference type="EMBL" id="RRT52707.1"/>
    </source>
</evidence>
<feature type="compositionally biased region" description="Basic and acidic residues" evidence="1">
    <location>
        <begin position="184"/>
        <end position="198"/>
    </location>
</feature>
<accession>A0A426YLV5</accession>
<sequence length="356" mass="38726">MPNELSRREIRRRRCSRLTALLHRNPSTADPRTDSRRTPEICLRIPPLLEESESPMGSEQPDTASDRACESFEVAAESGNKGKARGGGEISSVGEGIQPRRSAERSVDDAHSMDATSVSHWITAAVEPTHRTNRMREGTAMLSATRYQVCYGSVGTEYPLELVGSLALPVDFTEAGGEGVASLGRKEEQNDKVKDKKGWQKSRRREAVGERRAADRDLGNSGKKRTRGPPELHEHTITSIAPTRPLVTSYGSHYRYEGRVGNEGNDGGGARSSRSLHVLFHDEGVGFNFRTRPFRSSADAIAALTGFGAVATNQIKWSTAHLVDVHNAHDAGLEQQTRSPCRCLVSGGTLNKSAAG</sequence>
<comment type="caution">
    <text evidence="2">The sequence shown here is derived from an EMBL/GenBank/DDBJ whole genome shotgun (WGS) entry which is preliminary data.</text>
</comment>
<organism evidence="2 3">
    <name type="scientific">Ensete ventricosum</name>
    <name type="common">Abyssinian banana</name>
    <name type="synonym">Musa ensete</name>
    <dbReference type="NCBI Taxonomy" id="4639"/>
    <lineage>
        <taxon>Eukaryota</taxon>
        <taxon>Viridiplantae</taxon>
        <taxon>Streptophyta</taxon>
        <taxon>Embryophyta</taxon>
        <taxon>Tracheophyta</taxon>
        <taxon>Spermatophyta</taxon>
        <taxon>Magnoliopsida</taxon>
        <taxon>Liliopsida</taxon>
        <taxon>Zingiberales</taxon>
        <taxon>Musaceae</taxon>
        <taxon>Ensete</taxon>
    </lineage>
</organism>
<feature type="region of interest" description="Disordered" evidence="1">
    <location>
        <begin position="18"/>
        <end position="40"/>
    </location>
</feature>